<organism evidence="1 2">
    <name type="scientific">Diversispora eburnea</name>
    <dbReference type="NCBI Taxonomy" id="1213867"/>
    <lineage>
        <taxon>Eukaryota</taxon>
        <taxon>Fungi</taxon>
        <taxon>Fungi incertae sedis</taxon>
        <taxon>Mucoromycota</taxon>
        <taxon>Glomeromycotina</taxon>
        <taxon>Glomeromycetes</taxon>
        <taxon>Diversisporales</taxon>
        <taxon>Diversisporaceae</taxon>
        <taxon>Diversispora</taxon>
    </lineage>
</organism>
<reference evidence="1" key="1">
    <citation type="submission" date="2021-06" db="EMBL/GenBank/DDBJ databases">
        <authorList>
            <person name="Kallberg Y."/>
            <person name="Tangrot J."/>
            <person name="Rosling A."/>
        </authorList>
    </citation>
    <scope>NUCLEOTIDE SEQUENCE</scope>
    <source>
        <strain evidence="1">AZ414A</strain>
    </source>
</reference>
<sequence length="136" mass="15810">MFANIQKFQNLCIILFIVNFLFACKDAYNLLDKFEGMNNRQIAINNRQIKIERKIPDIQKLLVSSKVESDYTIENEFIKKFVQEVANFTIDKRIYPDEAYLKFAALGVQIWNIMNILKVEVTKVGALIIGNTFQVP</sequence>
<dbReference type="PROSITE" id="PS51257">
    <property type="entry name" value="PROKAR_LIPOPROTEIN"/>
    <property type="match status" value="1"/>
</dbReference>
<gene>
    <name evidence="1" type="ORF">DEBURN_LOCUS10017</name>
</gene>
<name>A0A9N9CR08_9GLOM</name>
<dbReference type="OrthoDB" id="10518810at2759"/>
<dbReference type="Proteomes" id="UP000789706">
    <property type="component" value="Unassembled WGS sequence"/>
</dbReference>
<proteinExistence type="predicted"/>
<comment type="caution">
    <text evidence="1">The sequence shown here is derived from an EMBL/GenBank/DDBJ whole genome shotgun (WGS) entry which is preliminary data.</text>
</comment>
<dbReference type="EMBL" id="CAJVPK010002382">
    <property type="protein sequence ID" value="CAG8612021.1"/>
    <property type="molecule type" value="Genomic_DNA"/>
</dbReference>
<protein>
    <submittedName>
        <fullName evidence="1">5196_t:CDS:1</fullName>
    </submittedName>
</protein>
<dbReference type="AlphaFoldDB" id="A0A9N9CR08"/>
<keyword evidence="2" id="KW-1185">Reference proteome</keyword>
<evidence type="ECO:0000313" key="1">
    <source>
        <dbReference type="EMBL" id="CAG8612021.1"/>
    </source>
</evidence>
<accession>A0A9N9CR08</accession>
<evidence type="ECO:0000313" key="2">
    <source>
        <dbReference type="Proteomes" id="UP000789706"/>
    </source>
</evidence>